<dbReference type="HOGENOM" id="CLU_1906660_0_0_1"/>
<name>S8BIJ5_DACHA</name>
<keyword evidence="2" id="KW-1185">Reference proteome</keyword>
<gene>
    <name evidence="1" type="ORF">H072_11545</name>
</gene>
<comment type="caution">
    <text evidence="1">The sequence shown here is derived from an EMBL/GenBank/DDBJ whole genome shotgun (WGS) entry which is preliminary data.</text>
</comment>
<protein>
    <submittedName>
        <fullName evidence="1">Uncharacterized protein</fullName>
    </submittedName>
</protein>
<proteinExistence type="predicted"/>
<organism evidence="1 2">
    <name type="scientific">Dactylellina haptotyla (strain CBS 200.50)</name>
    <name type="common">Nematode-trapping fungus</name>
    <name type="synonym">Monacrosporium haptotylum</name>
    <dbReference type="NCBI Taxonomy" id="1284197"/>
    <lineage>
        <taxon>Eukaryota</taxon>
        <taxon>Fungi</taxon>
        <taxon>Dikarya</taxon>
        <taxon>Ascomycota</taxon>
        <taxon>Pezizomycotina</taxon>
        <taxon>Orbiliomycetes</taxon>
        <taxon>Orbiliales</taxon>
        <taxon>Orbiliaceae</taxon>
        <taxon>Dactylellina</taxon>
    </lineage>
</organism>
<dbReference type="EMBL" id="AQGS01001233">
    <property type="protein sequence ID" value="EPS35077.1"/>
    <property type="molecule type" value="Genomic_DNA"/>
</dbReference>
<dbReference type="Proteomes" id="UP000015100">
    <property type="component" value="Unassembled WGS sequence"/>
</dbReference>
<sequence>MVSKRPILRDSHASGPNSNALLSSNVISSYYACNLALANIYNSSGMPKTSSLTAPPVCEVDTSTGTSVFCASNYLINSVPYMVSSCSSTLANEYENTQAVTASSTVNSNSRAEPHIFIRCDSFEGYVSFWLDH</sequence>
<reference evidence="2" key="2">
    <citation type="submission" date="2013-04" db="EMBL/GenBank/DDBJ databases">
        <title>Genomic mechanisms accounting for the adaptation to parasitism in nematode-trapping fungi.</title>
        <authorList>
            <person name="Ahren D.G."/>
        </authorList>
    </citation>
    <scope>NUCLEOTIDE SEQUENCE [LARGE SCALE GENOMIC DNA]</scope>
    <source>
        <strain evidence="2">CBS 200.50</strain>
    </source>
</reference>
<reference evidence="1 2" key="1">
    <citation type="journal article" date="2013" name="PLoS Genet.">
        <title>Genomic mechanisms accounting for the adaptation to parasitism in nematode-trapping fungi.</title>
        <authorList>
            <person name="Meerupati T."/>
            <person name="Andersson K.M."/>
            <person name="Friman E."/>
            <person name="Kumar D."/>
            <person name="Tunlid A."/>
            <person name="Ahren D."/>
        </authorList>
    </citation>
    <scope>NUCLEOTIDE SEQUENCE [LARGE SCALE GENOMIC DNA]</scope>
    <source>
        <strain evidence="1 2">CBS 200.50</strain>
    </source>
</reference>
<dbReference type="AlphaFoldDB" id="S8BIJ5"/>
<accession>S8BIJ5</accession>
<evidence type="ECO:0000313" key="1">
    <source>
        <dbReference type="EMBL" id="EPS35077.1"/>
    </source>
</evidence>
<evidence type="ECO:0000313" key="2">
    <source>
        <dbReference type="Proteomes" id="UP000015100"/>
    </source>
</evidence>